<feature type="domain" description="PDZ" evidence="2">
    <location>
        <begin position="103"/>
        <end position="164"/>
    </location>
</feature>
<gene>
    <name evidence="4" type="primary">spoIVB</name>
    <name evidence="4" type="ORF">OCV57_05505</name>
</gene>
<evidence type="ECO:0000259" key="2">
    <source>
        <dbReference type="PROSITE" id="PS50106"/>
    </source>
</evidence>
<dbReference type="EC" id="3.4.21.116" evidence="4"/>
<keyword evidence="5" id="KW-1185">Reference proteome</keyword>
<dbReference type="GO" id="GO:0004252">
    <property type="term" value="F:serine-type endopeptidase activity"/>
    <property type="evidence" value="ECO:0007669"/>
    <property type="project" value="TreeGrafter"/>
</dbReference>
<comment type="similarity">
    <text evidence="1">Belongs to the peptidase S1C family.</text>
</comment>
<dbReference type="PANTHER" id="PTHR22939">
    <property type="entry name" value="SERINE PROTEASE FAMILY S1C HTRA-RELATED"/>
    <property type="match status" value="1"/>
</dbReference>
<dbReference type="NCBIfam" id="TIGR02860">
    <property type="entry name" value="spore_IV_B"/>
    <property type="match status" value="1"/>
</dbReference>
<dbReference type="InterPro" id="IPR041489">
    <property type="entry name" value="PDZ_6"/>
</dbReference>
<dbReference type="SUPFAM" id="SSF50156">
    <property type="entry name" value="PDZ domain-like"/>
    <property type="match status" value="1"/>
</dbReference>
<dbReference type="GO" id="GO:0012501">
    <property type="term" value="P:programmed cell death"/>
    <property type="evidence" value="ECO:0007669"/>
    <property type="project" value="TreeGrafter"/>
</dbReference>
<keyword evidence="4" id="KW-0378">Hydrolase</keyword>
<comment type="caution">
    <text evidence="4">The sequence shown here is derived from an EMBL/GenBank/DDBJ whole genome shotgun (WGS) entry which is preliminary data.</text>
</comment>
<dbReference type="InterPro" id="IPR014219">
    <property type="entry name" value="SpoIVB"/>
</dbReference>
<sequence>MSSFFKKTACVTGIILLGLFGLIGFYSTTLPDFYLVSKGSELSVNSFFTISSKPCESKVTVAVSGGSSGASRYTKNMLMLFGAVPVKEVESKTMERPMLYPCGQPFGIKLLTEGVMVVDLQKVDSSSPAKDCGIREGDVIVSIDGEKVKSNADVAKIIRSSNGEACSVRIKRGSNDLTFKLCPRLESGSYKAGMWVRDSSAGIGTLTFYDPENGTFGGLGHPVCDADTKEPLPLSAGTVGEINLTGFNKSRSGCPGQLLGEFANSASTGDILKNCESGVFGTLNANPCPNAKEFPLGFRQEIHPGKAKILSSIDNDGPKEYEISIEQINLSDSAEHDLVIKVTDKTLLEKTGGILQGMSGSPIIQDGRLVGAVTHVFIEDTAKGYGIFADEMYSKTSELAESTIENAG</sequence>
<dbReference type="Proteomes" id="UP001208131">
    <property type="component" value="Unassembled WGS sequence"/>
</dbReference>
<accession>A0AAE3IJ61</accession>
<dbReference type="InterPro" id="IPR036034">
    <property type="entry name" value="PDZ_sf"/>
</dbReference>
<dbReference type="RefSeq" id="WP_267300727.1">
    <property type="nucleotide sequence ID" value="NZ_JAOQJZ010000004.1"/>
</dbReference>
<evidence type="ECO:0000313" key="4">
    <source>
        <dbReference type="EMBL" id="MCU6705377.1"/>
    </source>
</evidence>
<dbReference type="PROSITE" id="PS51494">
    <property type="entry name" value="SPOIVB"/>
    <property type="match status" value="1"/>
</dbReference>
<dbReference type="AlphaFoldDB" id="A0AAE3IJ61"/>
<dbReference type="PANTHER" id="PTHR22939:SF129">
    <property type="entry name" value="SERINE PROTEASE HTRA2, MITOCHONDRIAL"/>
    <property type="match status" value="1"/>
</dbReference>
<evidence type="ECO:0000313" key="5">
    <source>
        <dbReference type="Proteomes" id="UP001208131"/>
    </source>
</evidence>
<dbReference type="Pfam" id="PF05580">
    <property type="entry name" value="Peptidase_S55"/>
    <property type="match status" value="1"/>
</dbReference>
<dbReference type="EMBL" id="JAOQJZ010000004">
    <property type="protein sequence ID" value="MCU6705377.1"/>
    <property type="molecule type" value="Genomic_DNA"/>
</dbReference>
<dbReference type="SUPFAM" id="SSF50494">
    <property type="entry name" value="Trypsin-like serine proteases"/>
    <property type="match status" value="1"/>
</dbReference>
<dbReference type="PROSITE" id="PS50106">
    <property type="entry name" value="PDZ"/>
    <property type="match status" value="1"/>
</dbReference>
<dbReference type="InterPro" id="IPR001478">
    <property type="entry name" value="PDZ"/>
</dbReference>
<evidence type="ECO:0000256" key="1">
    <source>
        <dbReference type="ARBA" id="ARBA00010541"/>
    </source>
</evidence>
<organism evidence="4 5">
    <name type="scientific">Hominimerdicola aceti</name>
    <dbReference type="NCBI Taxonomy" id="2981726"/>
    <lineage>
        <taxon>Bacteria</taxon>
        <taxon>Bacillati</taxon>
        <taxon>Bacillota</taxon>
        <taxon>Clostridia</taxon>
        <taxon>Eubacteriales</taxon>
        <taxon>Oscillospiraceae</taxon>
        <taxon>Hominimerdicola</taxon>
    </lineage>
</organism>
<reference evidence="4 5" key="1">
    <citation type="journal article" date="2021" name="ISME Commun">
        <title>Automated analysis of genomic sequences facilitates high-throughput and comprehensive description of bacteria.</title>
        <authorList>
            <person name="Hitch T.C.A."/>
        </authorList>
    </citation>
    <scope>NUCLEOTIDE SEQUENCE [LARGE SCALE GENOMIC DNA]</scope>
    <source>
        <strain evidence="4 5">Sanger_31</strain>
    </source>
</reference>
<dbReference type="Pfam" id="PF17820">
    <property type="entry name" value="PDZ_6"/>
    <property type="match status" value="1"/>
</dbReference>
<dbReference type="GO" id="GO:0006508">
    <property type="term" value="P:proteolysis"/>
    <property type="evidence" value="ECO:0007669"/>
    <property type="project" value="TreeGrafter"/>
</dbReference>
<dbReference type="InterPro" id="IPR009003">
    <property type="entry name" value="Peptidase_S1_PA"/>
</dbReference>
<dbReference type="SMART" id="SM00228">
    <property type="entry name" value="PDZ"/>
    <property type="match status" value="1"/>
</dbReference>
<feature type="domain" description="Peptidase S55" evidence="3">
    <location>
        <begin position="173"/>
        <end position="408"/>
    </location>
</feature>
<name>A0AAE3IJ61_9FIRM</name>
<evidence type="ECO:0000259" key="3">
    <source>
        <dbReference type="PROSITE" id="PS51494"/>
    </source>
</evidence>
<protein>
    <submittedName>
        <fullName evidence="4">SpoIVB peptidase</fullName>
        <ecNumber evidence="4">3.4.21.116</ecNumber>
    </submittedName>
</protein>
<dbReference type="Gene3D" id="2.30.42.10">
    <property type="match status" value="1"/>
</dbReference>
<dbReference type="InterPro" id="IPR008763">
    <property type="entry name" value="Peptidase_S55"/>
</dbReference>
<proteinExistence type="inferred from homology"/>